<name>A0A1X7VQ12_AMPQE</name>
<accession>A0A1X7VQ12</accession>
<dbReference type="InParanoid" id="A0A1X7VQ12"/>
<organism evidence="1">
    <name type="scientific">Amphimedon queenslandica</name>
    <name type="common">Sponge</name>
    <dbReference type="NCBI Taxonomy" id="400682"/>
    <lineage>
        <taxon>Eukaryota</taxon>
        <taxon>Metazoa</taxon>
        <taxon>Porifera</taxon>
        <taxon>Demospongiae</taxon>
        <taxon>Heteroscleromorpha</taxon>
        <taxon>Haplosclerida</taxon>
        <taxon>Niphatidae</taxon>
        <taxon>Amphimedon</taxon>
    </lineage>
</organism>
<dbReference type="AlphaFoldDB" id="A0A1X7VQ12"/>
<sequence length="78" mass="8662">GFDPVDLTTARMKCVSPRWIEQMFNYLSKLPDIIVHGFKAIASSIEAGKPVLADIDCDDETNDYDSESDLSAEFSSDE</sequence>
<reference evidence="1" key="1">
    <citation type="submission" date="2017-05" db="UniProtKB">
        <authorList>
            <consortium name="EnsemblMetazoa"/>
        </authorList>
    </citation>
    <scope>IDENTIFICATION</scope>
</reference>
<dbReference type="EnsemblMetazoa" id="Aqu2.1.42466_001">
    <property type="protein sequence ID" value="Aqu2.1.42466_001"/>
    <property type="gene ID" value="Aqu2.1.42466"/>
</dbReference>
<evidence type="ECO:0000313" key="1">
    <source>
        <dbReference type="EnsemblMetazoa" id="Aqu2.1.42466_001"/>
    </source>
</evidence>
<proteinExistence type="predicted"/>
<protein>
    <submittedName>
        <fullName evidence="1">Uncharacterized protein</fullName>
    </submittedName>
</protein>